<evidence type="ECO:0000313" key="1">
    <source>
        <dbReference type="EMBL" id="WFN55983.1"/>
    </source>
</evidence>
<evidence type="ECO:0000313" key="2">
    <source>
        <dbReference type="Proteomes" id="UP001219630"/>
    </source>
</evidence>
<dbReference type="EMBL" id="CP114280">
    <property type="protein sequence ID" value="WFN55983.1"/>
    <property type="molecule type" value="Genomic_DNA"/>
</dbReference>
<dbReference type="RefSeq" id="WP_125259423.1">
    <property type="nucleotide sequence ID" value="NZ_CP114280.1"/>
</dbReference>
<protein>
    <submittedName>
        <fullName evidence="1">Porin</fullName>
    </submittedName>
</protein>
<organism evidence="1 2">
    <name type="scientific">Dickeya lacustris</name>
    <dbReference type="NCBI Taxonomy" id="2259638"/>
    <lineage>
        <taxon>Bacteria</taxon>
        <taxon>Pseudomonadati</taxon>
        <taxon>Pseudomonadota</taxon>
        <taxon>Gammaproteobacteria</taxon>
        <taxon>Enterobacterales</taxon>
        <taxon>Pectobacteriaceae</taxon>
        <taxon>Dickeya</taxon>
    </lineage>
</organism>
<keyword evidence="2" id="KW-1185">Reference proteome</keyword>
<reference evidence="1 2" key="1">
    <citation type="submission" date="2022-12" db="EMBL/GenBank/DDBJ databases">
        <title>Complete genome sequencing of Dickeya lacustris type strain LMG30899.</title>
        <authorList>
            <person name="Dobhal S."/>
            <person name="Arizala D."/>
            <person name="Arif M."/>
        </authorList>
    </citation>
    <scope>NUCLEOTIDE SEQUENCE [LARGE SCALE GENOMIC DNA]</scope>
    <source>
        <strain evidence="1 2">LMG30899</strain>
    </source>
</reference>
<gene>
    <name evidence="1" type="ORF">O1Q98_01225</name>
</gene>
<proteinExistence type="predicted"/>
<sequence>MKHTHETPMSATQSVDLVANIVGSKLDITGEKTRCLAITGALSQVTRTFYSRHLVTSETNAAVNHGNNQTP</sequence>
<name>A0ABY8G7N9_9GAMM</name>
<dbReference type="Proteomes" id="UP001219630">
    <property type="component" value="Chromosome"/>
</dbReference>
<accession>A0ABY8G7N9</accession>